<dbReference type="EMBL" id="DVNA01000060">
    <property type="protein sequence ID" value="HIU54698.1"/>
    <property type="molecule type" value="Genomic_DNA"/>
</dbReference>
<protein>
    <submittedName>
        <fullName evidence="4">AMP-binding protein</fullName>
    </submittedName>
</protein>
<dbReference type="PROSITE" id="PS00455">
    <property type="entry name" value="AMP_BINDING"/>
    <property type="match status" value="1"/>
</dbReference>
<dbReference type="Pfam" id="PF00501">
    <property type="entry name" value="AMP-binding"/>
    <property type="match status" value="1"/>
</dbReference>
<evidence type="ECO:0000313" key="5">
    <source>
        <dbReference type="Proteomes" id="UP000824112"/>
    </source>
</evidence>
<organism evidence="4 5">
    <name type="scientific">Candidatus Gallibacteroides avistercoris</name>
    <dbReference type="NCBI Taxonomy" id="2840833"/>
    <lineage>
        <taxon>Bacteria</taxon>
        <taxon>Pseudomonadati</taxon>
        <taxon>Bacteroidota</taxon>
        <taxon>Bacteroidia</taxon>
        <taxon>Bacteroidales</taxon>
        <taxon>Bacteroidaceae</taxon>
        <taxon>Bacteroidaceae incertae sedis</taxon>
        <taxon>Candidatus Gallibacteroides</taxon>
    </lineage>
</organism>
<comment type="caution">
    <text evidence="4">The sequence shown here is derived from an EMBL/GenBank/DDBJ whole genome shotgun (WGS) entry which is preliminary data.</text>
</comment>
<dbReference type="InterPro" id="IPR042099">
    <property type="entry name" value="ANL_N_sf"/>
</dbReference>
<dbReference type="SUPFAM" id="SSF56801">
    <property type="entry name" value="Acetyl-CoA synthetase-like"/>
    <property type="match status" value="1"/>
</dbReference>
<dbReference type="Proteomes" id="UP000824112">
    <property type="component" value="Unassembled WGS sequence"/>
</dbReference>
<dbReference type="PANTHER" id="PTHR43201">
    <property type="entry name" value="ACYL-COA SYNTHETASE"/>
    <property type="match status" value="1"/>
</dbReference>
<dbReference type="InterPro" id="IPR020845">
    <property type="entry name" value="AMP-binding_CS"/>
</dbReference>
<evidence type="ECO:0000256" key="1">
    <source>
        <dbReference type="ARBA" id="ARBA00006432"/>
    </source>
</evidence>
<reference evidence="4" key="2">
    <citation type="journal article" date="2021" name="PeerJ">
        <title>Extensive microbial diversity within the chicken gut microbiome revealed by metagenomics and culture.</title>
        <authorList>
            <person name="Gilroy R."/>
            <person name="Ravi A."/>
            <person name="Getino M."/>
            <person name="Pursley I."/>
            <person name="Horton D.L."/>
            <person name="Alikhan N.F."/>
            <person name="Baker D."/>
            <person name="Gharbi K."/>
            <person name="Hall N."/>
            <person name="Watson M."/>
            <person name="Adriaenssens E.M."/>
            <person name="Foster-Nyarko E."/>
            <person name="Jarju S."/>
            <person name="Secka A."/>
            <person name="Antonio M."/>
            <person name="Oren A."/>
            <person name="Chaudhuri R.R."/>
            <person name="La Ragione R."/>
            <person name="Hildebrand F."/>
            <person name="Pallen M.J."/>
        </authorList>
    </citation>
    <scope>NUCLEOTIDE SEQUENCE</scope>
    <source>
        <strain evidence="4">CHK158-818</strain>
    </source>
</reference>
<dbReference type="PANTHER" id="PTHR43201:SF5">
    <property type="entry name" value="MEDIUM-CHAIN ACYL-COA LIGASE ACSF2, MITOCHONDRIAL"/>
    <property type="match status" value="1"/>
</dbReference>
<dbReference type="Gene3D" id="3.30.300.30">
    <property type="match status" value="1"/>
</dbReference>
<evidence type="ECO:0000259" key="3">
    <source>
        <dbReference type="Pfam" id="PF00501"/>
    </source>
</evidence>
<gene>
    <name evidence="4" type="ORF">IAB03_02690</name>
</gene>
<dbReference type="GO" id="GO:0006631">
    <property type="term" value="P:fatty acid metabolic process"/>
    <property type="evidence" value="ECO:0007669"/>
    <property type="project" value="TreeGrafter"/>
</dbReference>
<dbReference type="Gene3D" id="3.40.50.12780">
    <property type="entry name" value="N-terminal domain of ligase-like"/>
    <property type="match status" value="1"/>
</dbReference>
<evidence type="ECO:0000313" key="4">
    <source>
        <dbReference type="EMBL" id="HIU54698.1"/>
    </source>
</evidence>
<evidence type="ECO:0000256" key="2">
    <source>
        <dbReference type="ARBA" id="ARBA00022598"/>
    </source>
</evidence>
<dbReference type="GO" id="GO:0031956">
    <property type="term" value="F:medium-chain fatty acid-CoA ligase activity"/>
    <property type="evidence" value="ECO:0007669"/>
    <property type="project" value="TreeGrafter"/>
</dbReference>
<sequence length="356" mass="40688">MKYFEGIKINGIFYSEQTLQERIMHMLSSSQTEEWEIELYRFLKEWLSPEPYLYAQTSGSTGTPKKIRLDRSRMWASAGLTNRYFGLNENCTALLCLSAGYIAGKMMLVRAMQAGFDIYPIKPVSLPVFETSVVFDFAAMVPMQLQKICEQPQGKRWLDNHVRCLIIGGGALSPELEAETQRLSVRCYATYGMTETVSHIALRAVNGWEKNPAYEAVPGVRFSTDLRDCLVIHAPHLCQEPLVTNDVVRLETETRFVWKGRFDHVINSGGIKLFPETIEQKLSGLIRERFFIAGLPDTLLGQKSILVIESESWTSEQIALLREKMQRVLGKYEMPREIIFLPRFTETATGKVIRRL</sequence>
<proteinExistence type="inferred from homology"/>
<reference evidence="4" key="1">
    <citation type="submission" date="2020-10" db="EMBL/GenBank/DDBJ databases">
        <authorList>
            <person name="Gilroy R."/>
        </authorList>
    </citation>
    <scope>NUCLEOTIDE SEQUENCE</scope>
    <source>
        <strain evidence="4">CHK158-818</strain>
    </source>
</reference>
<name>A0A9D1SCN3_9BACT</name>
<dbReference type="AlphaFoldDB" id="A0A9D1SCN3"/>
<dbReference type="InterPro" id="IPR000873">
    <property type="entry name" value="AMP-dep_synth/lig_dom"/>
</dbReference>
<feature type="domain" description="AMP-dependent synthetase/ligase" evidence="3">
    <location>
        <begin position="46"/>
        <end position="210"/>
    </location>
</feature>
<dbReference type="InterPro" id="IPR045851">
    <property type="entry name" value="AMP-bd_C_sf"/>
</dbReference>
<comment type="similarity">
    <text evidence="1">Belongs to the ATP-dependent AMP-binding enzyme family.</text>
</comment>
<keyword evidence="2" id="KW-0436">Ligase</keyword>
<accession>A0A9D1SCN3</accession>